<feature type="signal peptide" evidence="1">
    <location>
        <begin position="1"/>
        <end position="31"/>
    </location>
</feature>
<dbReference type="EMBL" id="NPEU01000581">
    <property type="protein sequence ID" value="RAI30708.1"/>
    <property type="molecule type" value="Genomic_DNA"/>
</dbReference>
<keyword evidence="3" id="KW-1185">Reference proteome</keyword>
<evidence type="ECO:0000313" key="3">
    <source>
        <dbReference type="Proteomes" id="UP000248863"/>
    </source>
</evidence>
<comment type="caution">
    <text evidence="2">The sequence shown here is derived from an EMBL/GenBank/DDBJ whole genome shotgun (WGS) entry which is preliminary data.</text>
</comment>
<dbReference type="Proteomes" id="UP000248863">
    <property type="component" value="Unassembled WGS sequence"/>
</dbReference>
<evidence type="ECO:0000313" key="2">
    <source>
        <dbReference type="EMBL" id="RAI30708.1"/>
    </source>
</evidence>
<dbReference type="PANTHER" id="PTHR42941:SF1">
    <property type="entry name" value="SLL1037 PROTEIN"/>
    <property type="match status" value="1"/>
</dbReference>
<keyword evidence="1" id="KW-0732">Signal</keyword>
<reference evidence="2 3" key="1">
    <citation type="submission" date="2017-07" db="EMBL/GenBank/DDBJ databases">
        <title>Draft Genome Sequences of Select Purple Nonsulfur Bacteria.</title>
        <authorList>
            <person name="Lasarre B."/>
            <person name="Mckinlay J.B."/>
        </authorList>
    </citation>
    <scope>NUCLEOTIDE SEQUENCE [LARGE SCALE GENOMIC DNA]</scope>
    <source>
        <strain evidence="2 3">DSM 11907</strain>
    </source>
</reference>
<dbReference type="SUPFAM" id="SSF53850">
    <property type="entry name" value="Periplasmic binding protein-like II"/>
    <property type="match status" value="1"/>
</dbReference>
<dbReference type="InterPro" id="IPR011852">
    <property type="entry name" value="TRAP_TAXI"/>
</dbReference>
<dbReference type="Gene3D" id="3.40.190.10">
    <property type="entry name" value="Periplasmic binding protein-like II"/>
    <property type="match status" value="2"/>
</dbReference>
<organism evidence="2 3">
    <name type="scientific">Rhodoplanes elegans</name>
    <dbReference type="NCBI Taxonomy" id="29408"/>
    <lineage>
        <taxon>Bacteria</taxon>
        <taxon>Pseudomonadati</taxon>
        <taxon>Pseudomonadota</taxon>
        <taxon>Alphaproteobacteria</taxon>
        <taxon>Hyphomicrobiales</taxon>
        <taxon>Nitrobacteraceae</taxon>
        <taxon>Rhodoplanes</taxon>
    </lineage>
</organism>
<name>A0A327K5T5_9BRAD</name>
<sequence length="328" mass="34634">MTIRIPRMTLRRVVVGVAALALVAAGGVAVAQQKTIAIGTGGTGGVYYPMGGGLAAVLSKTLPGVQATAEVTGGSVDNLKLIGSGQSEVGFSMADAALDALQGQDKFKGNKVDVRTLLVLYPNRMHVVTVEGTGITTMADLKGKRVSTGSPGSATEVMAFRVIEAAGLDKDKDMKRERLGVAESVNAIKDRKIDAFFWVGGLPTAAVTDLGATPGVKIKMIDHSEVVDKMNAKHGNLYAVDTIKAGTYPGQDKDNTISVVWNVLVTSDKMSDQMAYDIVKAIFDKKPDLVAVHKEAASIDYKNQLKANSSIPWHPGALKYFADKGVQM</sequence>
<proteinExistence type="predicted"/>
<dbReference type="NCBIfam" id="TIGR02122">
    <property type="entry name" value="TRAP_TAXI"/>
    <property type="match status" value="1"/>
</dbReference>
<dbReference type="CDD" id="cd13569">
    <property type="entry name" value="PBP2_TAXI_TRAP_like_1"/>
    <property type="match status" value="1"/>
</dbReference>
<evidence type="ECO:0000256" key="1">
    <source>
        <dbReference type="SAM" id="SignalP"/>
    </source>
</evidence>
<dbReference type="AlphaFoldDB" id="A0A327K5T5"/>
<gene>
    <name evidence="2" type="ORF">CH338_27190</name>
</gene>
<protein>
    <submittedName>
        <fullName evidence="2">C4-dicarboxylate ABC transporter substrate-binding protein</fullName>
    </submittedName>
</protein>
<dbReference type="Pfam" id="PF16868">
    <property type="entry name" value="NMT1_3"/>
    <property type="match status" value="1"/>
</dbReference>
<accession>A0A327K5T5</accession>
<dbReference type="OrthoDB" id="9776669at2"/>
<dbReference type="PANTHER" id="PTHR42941">
    <property type="entry name" value="SLL1037 PROTEIN"/>
    <property type="match status" value="1"/>
</dbReference>
<feature type="chain" id="PRO_5016311649" evidence="1">
    <location>
        <begin position="32"/>
        <end position="328"/>
    </location>
</feature>
<dbReference type="RefSeq" id="WP_111360143.1">
    <property type="nucleotide sequence ID" value="NZ_NHSK01000045.1"/>
</dbReference>